<dbReference type="GO" id="GO:0045900">
    <property type="term" value="P:negative regulation of translational elongation"/>
    <property type="evidence" value="ECO:0007669"/>
    <property type="project" value="TreeGrafter"/>
</dbReference>
<evidence type="ECO:0000256" key="3">
    <source>
        <dbReference type="ARBA" id="ARBA00041148"/>
    </source>
</evidence>
<keyword evidence="8" id="KW-1185">Reference proteome</keyword>
<accession>A0A845MMN6</accession>
<comment type="subcellular location">
    <subcellularLocation>
        <location evidence="4">Cytoplasm</location>
    </subcellularLocation>
</comment>
<keyword evidence="5" id="KW-0175">Coiled coil</keyword>
<dbReference type="CDD" id="cd00552">
    <property type="entry name" value="RaiA"/>
    <property type="match status" value="1"/>
</dbReference>
<keyword evidence="1 4" id="KW-0810">Translation regulation</keyword>
<evidence type="ECO:0000313" key="7">
    <source>
        <dbReference type="EMBL" id="MZR23814.1"/>
    </source>
</evidence>
<dbReference type="PANTHER" id="PTHR33231:SF1">
    <property type="entry name" value="30S RIBOSOMAL PROTEIN"/>
    <property type="match status" value="1"/>
</dbReference>
<dbReference type="Proteomes" id="UP000445696">
    <property type="component" value="Unassembled WGS sequence"/>
</dbReference>
<sequence length="200" mass="22439">MHVIVKGKQIDVGDALREHIEESLENGVSKYFDNAIDAQVTLSRNSHNFHTECSVHIGSGIDVTASADNADPYMSFDSALDRIEKQLRRYKRRLKSHHGKERFQAKLAFAAQSYVLAPEPEDEQPEAEAQDEWQPMIIAESSADIPDCSVGEAVMRMDLANLPAMMFHNSLTKGLNVVYRRPDGNIGWIDPKIEKTEKSA</sequence>
<evidence type="ECO:0000313" key="8">
    <source>
        <dbReference type="Proteomes" id="UP000445696"/>
    </source>
</evidence>
<dbReference type="RefSeq" id="WP_161340244.1">
    <property type="nucleotide sequence ID" value="NZ_JBHSDG010000003.1"/>
</dbReference>
<dbReference type="GO" id="GO:0043024">
    <property type="term" value="F:ribosomal small subunit binding"/>
    <property type="evidence" value="ECO:0007669"/>
    <property type="project" value="TreeGrafter"/>
</dbReference>
<dbReference type="SUPFAM" id="SSF69754">
    <property type="entry name" value="Ribosome binding protein Y (YfiA homologue)"/>
    <property type="match status" value="1"/>
</dbReference>
<dbReference type="PANTHER" id="PTHR33231">
    <property type="entry name" value="30S RIBOSOMAL PROTEIN"/>
    <property type="match status" value="1"/>
</dbReference>
<evidence type="ECO:0000256" key="1">
    <source>
        <dbReference type="ARBA" id="ARBA00022845"/>
    </source>
</evidence>
<proteinExistence type="inferred from homology"/>
<keyword evidence="4" id="KW-0963">Cytoplasm</keyword>
<reference evidence="7 8" key="1">
    <citation type="journal article" date="2014" name="Int. J. Syst. Evol. Microbiol.">
        <title>Sneathiella chungangensis sp. nov., isolated from a marine sand, and emended description of the genus Sneathiella.</title>
        <authorList>
            <person name="Siamphan C."/>
            <person name="Kim H."/>
            <person name="Lee J.S."/>
            <person name="Kim W."/>
        </authorList>
    </citation>
    <scope>NUCLEOTIDE SEQUENCE [LARGE SCALE GENOMIC DNA]</scope>
    <source>
        <strain evidence="7 8">KCTC 32476</strain>
    </source>
</reference>
<dbReference type="InterPro" id="IPR034694">
    <property type="entry name" value="HPF_long/plastid"/>
</dbReference>
<comment type="similarity">
    <text evidence="4">Belongs to the HPF/YfiA ribosome-associated protein family. Long HPF subfamily.</text>
</comment>
<protein>
    <recommendedName>
        <fullName evidence="3 4">Ribosome hibernation promoting factor</fullName>
        <shortName evidence="4">HPF</shortName>
    </recommendedName>
</protein>
<dbReference type="InterPro" id="IPR036567">
    <property type="entry name" value="RHF-like"/>
</dbReference>
<comment type="subunit">
    <text evidence="2">Associates exclusively with 100S ribosomes, which are dimers of 70S ribosomes.</text>
</comment>
<dbReference type="HAMAP" id="MF_00839">
    <property type="entry name" value="HPF"/>
    <property type="match status" value="1"/>
</dbReference>
<evidence type="ECO:0000259" key="6">
    <source>
        <dbReference type="Pfam" id="PF16321"/>
    </source>
</evidence>
<evidence type="ECO:0000256" key="4">
    <source>
        <dbReference type="HAMAP-Rule" id="MF_00839"/>
    </source>
</evidence>
<gene>
    <name evidence="7" type="primary">raiA</name>
    <name evidence="4" type="synonym">hpf</name>
    <name evidence="7" type="ORF">GQF03_15870</name>
</gene>
<dbReference type="GO" id="GO:0022627">
    <property type="term" value="C:cytosolic small ribosomal subunit"/>
    <property type="evidence" value="ECO:0007669"/>
    <property type="project" value="TreeGrafter"/>
</dbReference>
<comment type="subunit">
    <text evidence="4">Interacts with 100S ribosomes.</text>
</comment>
<evidence type="ECO:0000256" key="5">
    <source>
        <dbReference type="SAM" id="Coils"/>
    </source>
</evidence>
<dbReference type="Pfam" id="PF02482">
    <property type="entry name" value="Ribosomal_S30AE"/>
    <property type="match status" value="1"/>
</dbReference>
<dbReference type="InterPro" id="IPR038416">
    <property type="entry name" value="Ribosom_S30AE_C_sf"/>
</dbReference>
<dbReference type="Gene3D" id="3.30.505.50">
    <property type="entry name" value="Sigma 54 modulation/S30EA ribosomal protein, C-terminal domain"/>
    <property type="match status" value="1"/>
</dbReference>
<dbReference type="InterPro" id="IPR032528">
    <property type="entry name" value="Ribosom_S30AE_C"/>
</dbReference>
<dbReference type="Pfam" id="PF16321">
    <property type="entry name" value="Ribosom_S30AE_C"/>
    <property type="match status" value="1"/>
</dbReference>
<dbReference type="InterPro" id="IPR003489">
    <property type="entry name" value="RHF/RaiA"/>
</dbReference>
<dbReference type="EMBL" id="WTVA01000015">
    <property type="protein sequence ID" value="MZR23814.1"/>
    <property type="molecule type" value="Genomic_DNA"/>
</dbReference>
<dbReference type="OrthoDB" id="9794975at2"/>
<feature type="domain" description="Sigma 54 modulation/S30EA ribosomal protein C-terminal" evidence="6">
    <location>
        <begin position="134"/>
        <end position="187"/>
    </location>
</feature>
<name>A0A845MMN6_9PROT</name>
<feature type="coiled-coil region" evidence="5">
    <location>
        <begin position="73"/>
        <end position="100"/>
    </location>
</feature>
<dbReference type="Gene3D" id="3.30.160.100">
    <property type="entry name" value="Ribosome hibernation promotion factor-like"/>
    <property type="match status" value="1"/>
</dbReference>
<organism evidence="7 8">
    <name type="scientific">Sneathiella chungangensis</name>
    <dbReference type="NCBI Taxonomy" id="1418234"/>
    <lineage>
        <taxon>Bacteria</taxon>
        <taxon>Pseudomonadati</taxon>
        <taxon>Pseudomonadota</taxon>
        <taxon>Alphaproteobacteria</taxon>
        <taxon>Sneathiellales</taxon>
        <taxon>Sneathiellaceae</taxon>
        <taxon>Sneathiella</taxon>
    </lineage>
</organism>
<evidence type="ECO:0000256" key="2">
    <source>
        <dbReference type="ARBA" id="ARBA00038695"/>
    </source>
</evidence>
<comment type="caution">
    <text evidence="7">The sequence shown here is derived from an EMBL/GenBank/DDBJ whole genome shotgun (WGS) entry which is preliminary data.</text>
</comment>
<dbReference type="NCBIfam" id="TIGR00741">
    <property type="entry name" value="yfiA"/>
    <property type="match status" value="1"/>
</dbReference>
<dbReference type="AlphaFoldDB" id="A0A845MMN6"/>
<dbReference type="InterPro" id="IPR050574">
    <property type="entry name" value="HPF/YfiA_ribosome-assoc"/>
</dbReference>
<comment type="function">
    <text evidence="4">Required for dimerization of active 70S ribosomes into 100S ribosomes in stationary phase; 100S ribosomes are translationally inactive and sometimes present during exponential growth.</text>
</comment>